<proteinExistence type="inferred from homology"/>
<feature type="compositionally biased region" description="Polar residues" evidence="9">
    <location>
        <begin position="355"/>
        <end position="370"/>
    </location>
</feature>
<dbReference type="InterPro" id="IPR019760">
    <property type="entry name" value="DNA-dir_DNA_pol_A_CS"/>
</dbReference>
<comment type="similarity">
    <text evidence="1">Belongs to the DNA polymerase type-A family.</text>
</comment>
<evidence type="ECO:0000256" key="9">
    <source>
        <dbReference type="SAM" id="MobiDB-lite"/>
    </source>
</evidence>
<evidence type="ECO:0000256" key="8">
    <source>
        <dbReference type="ARBA" id="ARBA00049244"/>
    </source>
</evidence>
<dbReference type="EC" id="2.7.7.7" evidence="2"/>
<dbReference type="InterPro" id="IPR002298">
    <property type="entry name" value="DNA_polymerase_A"/>
</dbReference>
<evidence type="ECO:0000256" key="2">
    <source>
        <dbReference type="ARBA" id="ARBA00012417"/>
    </source>
</evidence>
<dbReference type="Gene3D" id="3.30.70.370">
    <property type="match status" value="2"/>
</dbReference>
<dbReference type="Gene3D" id="3.30.420.10">
    <property type="entry name" value="Ribonuclease H-like superfamily/Ribonuclease H"/>
    <property type="match status" value="1"/>
</dbReference>
<dbReference type="SUPFAM" id="SSF53098">
    <property type="entry name" value="Ribonuclease H-like"/>
    <property type="match status" value="1"/>
</dbReference>
<evidence type="ECO:0000256" key="1">
    <source>
        <dbReference type="ARBA" id="ARBA00007705"/>
    </source>
</evidence>
<dbReference type="InterPro" id="IPR043502">
    <property type="entry name" value="DNA/RNA_pol_sf"/>
</dbReference>
<dbReference type="Pfam" id="PF00476">
    <property type="entry name" value="DNA_pol_A"/>
    <property type="match status" value="1"/>
</dbReference>
<dbReference type="GO" id="GO:0006261">
    <property type="term" value="P:DNA-templated DNA replication"/>
    <property type="evidence" value="ECO:0007669"/>
    <property type="project" value="InterPro"/>
</dbReference>
<dbReference type="PANTHER" id="PTHR10133:SF27">
    <property type="entry name" value="DNA POLYMERASE NU"/>
    <property type="match status" value="1"/>
</dbReference>
<dbReference type="InterPro" id="IPR038720">
    <property type="entry name" value="YprB_RNase_H-like_dom"/>
</dbReference>
<dbReference type="InterPro" id="IPR001098">
    <property type="entry name" value="DNA-dir_DNA_pol_A_palm_dom"/>
</dbReference>
<evidence type="ECO:0000313" key="11">
    <source>
        <dbReference type="EMBL" id="EFR42294.1"/>
    </source>
</evidence>
<dbReference type="PANTHER" id="PTHR10133">
    <property type="entry name" value="DNA POLYMERASE I"/>
    <property type="match status" value="1"/>
</dbReference>
<evidence type="ECO:0000313" key="12">
    <source>
        <dbReference type="Proteomes" id="UP000004594"/>
    </source>
</evidence>
<accession>E4LAA4</accession>
<evidence type="ECO:0000256" key="4">
    <source>
        <dbReference type="ARBA" id="ARBA00022695"/>
    </source>
</evidence>
<reference evidence="11 12" key="1">
    <citation type="submission" date="2010-11" db="EMBL/GenBank/DDBJ databases">
        <authorList>
            <person name="Durkin A.S."/>
            <person name="Madupu R."/>
            <person name="Torralba M."/>
            <person name="Gillis M."/>
            <person name="Methe B."/>
            <person name="Sutton G."/>
            <person name="Nelson K.E."/>
        </authorList>
    </citation>
    <scope>NUCLEOTIDE SEQUENCE [LARGE SCALE GENOMIC DNA]</scope>
    <source>
        <strain evidence="11 12">UPII 345-E</strain>
    </source>
</reference>
<dbReference type="GO" id="GO:0006302">
    <property type="term" value="P:double-strand break repair"/>
    <property type="evidence" value="ECO:0007669"/>
    <property type="project" value="TreeGrafter"/>
</dbReference>
<feature type="region of interest" description="Disordered" evidence="9">
    <location>
        <begin position="350"/>
        <end position="373"/>
    </location>
</feature>
<evidence type="ECO:0000256" key="7">
    <source>
        <dbReference type="ARBA" id="ARBA00023125"/>
    </source>
</evidence>
<sequence>MLIFDIETNGLLDTTTQIHCMSILDTHNLEVQAYRPWEIKEGIQRLMHEINNDGTICGHNIISFDIPAIEKLYPKEFHIQKEKHTHIIDTLVMARLLNSNIQEQDLIRYRKKELAGNLIGSHSLKAYGHRLGILKGTYAEDNEEAWEVYNEDMLEYNKQDVRVTYALYKSFQDRIKGMEQAILLEHKAQWLMTKMEENGFPFDIPDALKLVKTLRQRAEEIDTQISAVVPKIPDKVFTPKRDNKRLGYKKGVPIQRYKPFNPNSRQQIEWIFRTHYNYTPDKADLYTEEGRLKIDESTFEYIEKDEKAPQGAKKIAPLFEERLMLCKRLGQLADGKQAWLKHVKSDGKIHGRVNPNGTVTGRATHSNPNVAQVPHVGTPYGEECRKLFNVPQGWTQAGIDACGLELRCLAHYLSPYDKGKYAHEVVHGDIHTSNQKAAGLATRNLAKTFIYAFLYGAGDLMIGELVGGKEKEGKAIKKKFFKATPSIKLLKEDIEKALIKTRIYNRKIQWKRKYLRGLDGRKLYVRSIHSALNLLLQSAGALICKYWIVRTEERLTQRGYKHGWNGDFVLMAWVHDEGQYACRTEEIADVVIHEAQEAMRDTQKHFKFRVQLDTEGKKGKNWYDCH</sequence>
<evidence type="ECO:0000256" key="6">
    <source>
        <dbReference type="ARBA" id="ARBA00022932"/>
    </source>
</evidence>
<evidence type="ECO:0000259" key="10">
    <source>
        <dbReference type="SMART" id="SM00482"/>
    </source>
</evidence>
<dbReference type="Proteomes" id="UP000004594">
    <property type="component" value="Unassembled WGS sequence"/>
</dbReference>
<dbReference type="RefSeq" id="WP_007555159.1">
    <property type="nucleotide sequence ID" value="NZ_AENT01000028.1"/>
</dbReference>
<dbReference type="GO" id="GO:0003887">
    <property type="term" value="F:DNA-directed DNA polymerase activity"/>
    <property type="evidence" value="ECO:0007669"/>
    <property type="project" value="UniProtKB-KW"/>
</dbReference>
<dbReference type="EMBL" id="AENT01000028">
    <property type="protein sequence ID" value="EFR42294.1"/>
    <property type="molecule type" value="Genomic_DNA"/>
</dbReference>
<dbReference type="GO" id="GO:0003677">
    <property type="term" value="F:DNA binding"/>
    <property type="evidence" value="ECO:0007669"/>
    <property type="project" value="UniProtKB-KW"/>
</dbReference>
<organism evidence="11 12">
    <name type="scientific">Dialister micraerophilus UPII 345-E</name>
    <dbReference type="NCBI Taxonomy" id="910314"/>
    <lineage>
        <taxon>Bacteria</taxon>
        <taxon>Bacillati</taxon>
        <taxon>Bacillota</taxon>
        <taxon>Negativicutes</taxon>
        <taxon>Veillonellales</taxon>
        <taxon>Veillonellaceae</taxon>
        <taxon>Dialister</taxon>
    </lineage>
</organism>
<dbReference type="PROSITE" id="PS00447">
    <property type="entry name" value="DNA_POLYMERASE_A"/>
    <property type="match status" value="1"/>
</dbReference>
<feature type="domain" description="DNA-directed DNA polymerase family A palm" evidence="10">
    <location>
        <begin position="381"/>
        <end position="586"/>
    </location>
</feature>
<keyword evidence="7" id="KW-0238">DNA-binding</keyword>
<gene>
    <name evidence="11" type="primary">polA</name>
    <name evidence="11" type="ORF">HMPREF9220_0734</name>
</gene>
<comment type="catalytic activity">
    <reaction evidence="8">
        <text>DNA(n) + a 2'-deoxyribonucleoside 5'-triphosphate = DNA(n+1) + diphosphate</text>
        <dbReference type="Rhea" id="RHEA:22508"/>
        <dbReference type="Rhea" id="RHEA-COMP:17339"/>
        <dbReference type="Rhea" id="RHEA-COMP:17340"/>
        <dbReference type="ChEBI" id="CHEBI:33019"/>
        <dbReference type="ChEBI" id="CHEBI:61560"/>
        <dbReference type="ChEBI" id="CHEBI:173112"/>
        <dbReference type="EC" id="2.7.7.7"/>
    </reaction>
</comment>
<evidence type="ECO:0000256" key="3">
    <source>
        <dbReference type="ARBA" id="ARBA00022679"/>
    </source>
</evidence>
<dbReference type="InterPro" id="IPR012337">
    <property type="entry name" value="RNaseH-like_sf"/>
</dbReference>
<evidence type="ECO:0000256" key="5">
    <source>
        <dbReference type="ARBA" id="ARBA00022705"/>
    </source>
</evidence>
<name>E4LAA4_9FIRM</name>
<dbReference type="InterPro" id="IPR036397">
    <property type="entry name" value="RNaseH_sf"/>
</dbReference>
<dbReference type="SUPFAM" id="SSF56672">
    <property type="entry name" value="DNA/RNA polymerases"/>
    <property type="match status" value="1"/>
</dbReference>
<dbReference type="eggNOG" id="COG0749">
    <property type="taxonomic scope" value="Bacteria"/>
</dbReference>
<dbReference type="PRINTS" id="PR00868">
    <property type="entry name" value="DNAPOLI"/>
</dbReference>
<keyword evidence="5" id="KW-0235">DNA replication</keyword>
<dbReference type="Pfam" id="PF13482">
    <property type="entry name" value="RNase_H_2"/>
    <property type="match status" value="1"/>
</dbReference>
<comment type="caution">
    <text evidence="11">The sequence shown here is derived from an EMBL/GenBank/DDBJ whole genome shotgun (WGS) entry which is preliminary data.</text>
</comment>
<dbReference type="SMART" id="SM00482">
    <property type="entry name" value="POLAc"/>
    <property type="match status" value="1"/>
</dbReference>
<keyword evidence="3 11" id="KW-0808">Transferase</keyword>
<dbReference type="AlphaFoldDB" id="E4LAA4"/>
<keyword evidence="4 11" id="KW-0548">Nucleotidyltransferase</keyword>
<dbReference type="OrthoDB" id="5465413at2"/>
<protein>
    <recommendedName>
        <fullName evidence="2">DNA-directed DNA polymerase</fullName>
        <ecNumber evidence="2">2.7.7.7</ecNumber>
    </recommendedName>
</protein>
<keyword evidence="6 11" id="KW-0239">DNA-directed DNA polymerase</keyword>